<feature type="compositionally biased region" description="Low complexity" evidence="1">
    <location>
        <begin position="158"/>
        <end position="169"/>
    </location>
</feature>
<reference evidence="2 3" key="1">
    <citation type="submission" date="2024-04" db="EMBL/GenBank/DDBJ databases">
        <title>genome sequences of Mucor flavus KT1a and Helicostylum pulchrum KT1b strains isolated from the surface of a dry-aged beef.</title>
        <authorList>
            <person name="Toyotome T."/>
            <person name="Hosono M."/>
            <person name="Torimaru M."/>
            <person name="Fukuda K."/>
            <person name="Mikami N."/>
        </authorList>
    </citation>
    <scope>NUCLEOTIDE SEQUENCE [LARGE SCALE GENOMIC DNA]</scope>
    <source>
        <strain evidence="2 3">KT1a</strain>
    </source>
</reference>
<gene>
    <name evidence="2" type="ORF">MFLAVUS_006476</name>
</gene>
<feature type="region of interest" description="Disordered" evidence="1">
    <location>
        <begin position="1"/>
        <end position="33"/>
    </location>
</feature>
<dbReference type="EMBL" id="BAABUK010000015">
    <property type="protein sequence ID" value="GAA5813010.1"/>
    <property type="molecule type" value="Genomic_DNA"/>
</dbReference>
<evidence type="ECO:0000313" key="2">
    <source>
        <dbReference type="EMBL" id="GAA5813010.1"/>
    </source>
</evidence>
<accession>A0ABP9Z1N1</accession>
<organism evidence="2 3">
    <name type="scientific">Mucor flavus</name>
    <dbReference type="NCBI Taxonomy" id="439312"/>
    <lineage>
        <taxon>Eukaryota</taxon>
        <taxon>Fungi</taxon>
        <taxon>Fungi incertae sedis</taxon>
        <taxon>Mucoromycota</taxon>
        <taxon>Mucoromycotina</taxon>
        <taxon>Mucoromycetes</taxon>
        <taxon>Mucorales</taxon>
        <taxon>Mucorineae</taxon>
        <taxon>Mucoraceae</taxon>
        <taxon>Mucor</taxon>
    </lineage>
</organism>
<proteinExistence type="predicted"/>
<evidence type="ECO:0000256" key="1">
    <source>
        <dbReference type="SAM" id="MobiDB-lite"/>
    </source>
</evidence>
<feature type="compositionally biased region" description="Polar residues" evidence="1">
    <location>
        <begin position="13"/>
        <end position="28"/>
    </location>
</feature>
<dbReference type="Proteomes" id="UP001473302">
    <property type="component" value="Unassembled WGS sequence"/>
</dbReference>
<evidence type="ECO:0000313" key="3">
    <source>
        <dbReference type="Proteomes" id="UP001473302"/>
    </source>
</evidence>
<feature type="region of interest" description="Disordered" evidence="1">
    <location>
        <begin position="268"/>
        <end position="294"/>
    </location>
</feature>
<feature type="region of interest" description="Disordered" evidence="1">
    <location>
        <begin position="101"/>
        <end position="169"/>
    </location>
</feature>
<feature type="compositionally biased region" description="Low complexity" evidence="1">
    <location>
        <begin position="114"/>
        <end position="132"/>
    </location>
</feature>
<name>A0ABP9Z1N1_9FUNG</name>
<feature type="compositionally biased region" description="Polar residues" evidence="1">
    <location>
        <begin position="272"/>
        <end position="294"/>
    </location>
</feature>
<feature type="compositionally biased region" description="Basic and acidic residues" evidence="1">
    <location>
        <begin position="1"/>
        <end position="10"/>
    </location>
</feature>
<comment type="caution">
    <text evidence="2">The sequence shown here is derived from an EMBL/GenBank/DDBJ whole genome shotgun (WGS) entry which is preliminary data.</text>
</comment>
<protein>
    <submittedName>
        <fullName evidence="2">Uncharacterized protein</fullName>
    </submittedName>
</protein>
<keyword evidence="3" id="KW-1185">Reference proteome</keyword>
<sequence length="493" mass="55899">MYKNKGDKKPTVATLSTNKNVNRVQKYQTSKDKGSALKNISNATLVMNHKKVPSTKKAVLSVKNQKEAPFTVKNQQEPFSTYFSTKDQKPLTENQKILATINSTPPSKRQKLPSTKTHSSTLTKSQKLLSKTQKAHSKVQKPTSTERQKIKKAPSIATTTTNSQQSPPTLTCAEKLLPSAAAPTLKSFTCTSTSVGPRRSLSQLTGYVKIPKYAFSHSPYSPILMFKERSINKESVKHKSPYKLRGPSFAILPHFKRVEKKSEISNYDDSDTYNNGGSNNKFKTMANPSRLRNSSLPGKRRIFPIKKMQVYVEEYIPCSNTNKYIDMDTKEETKKEIQKQAELIALTLPPPPFPSELLTFKCHVLKHSTAQKDDSLAKPRLRPSLVQVKIDRELEVLKEKEKERKQNWQMSKYMVKKENHERRLNLYVLELRERAEATTREEENNSQELQIIISSSPLSPPLGLQALSFDFEEEENFANEYDSGYPIAAALNA</sequence>